<evidence type="ECO:0000313" key="3">
    <source>
        <dbReference type="Proteomes" id="UP000326921"/>
    </source>
</evidence>
<feature type="chain" id="PRO_5024872705" evidence="1">
    <location>
        <begin position="22"/>
        <end position="148"/>
    </location>
</feature>
<dbReference type="KEGG" id="sphe:GFH32_12585"/>
<evidence type="ECO:0000313" key="2">
    <source>
        <dbReference type="EMBL" id="QGA27104.1"/>
    </source>
</evidence>
<sequence length="148" mass="16510">MGKILLLFGMFLCFSSCDWNASTDTFNSSRSLRVEFVGPSVTTILNTKGTATLFAVSEMLADASATEISTVEFDAKAVPFNVDFEIPKNHRKLIQPEVKKGEAVQYYVALEWDSNGDGETAEGDVMIDYDKRFPNVEMSKDTQRVFVK</sequence>
<dbReference type="RefSeq" id="WP_153511946.1">
    <property type="nucleotide sequence ID" value="NZ_CP045652.1"/>
</dbReference>
<proteinExistence type="predicted"/>
<dbReference type="Proteomes" id="UP000326921">
    <property type="component" value="Chromosome"/>
</dbReference>
<evidence type="ECO:0000256" key="1">
    <source>
        <dbReference type="SAM" id="SignalP"/>
    </source>
</evidence>
<feature type="signal peptide" evidence="1">
    <location>
        <begin position="1"/>
        <end position="21"/>
    </location>
</feature>
<dbReference type="AlphaFoldDB" id="A0A5Q0QCS1"/>
<dbReference type="EMBL" id="CP045652">
    <property type="protein sequence ID" value="QGA27104.1"/>
    <property type="molecule type" value="Genomic_DNA"/>
</dbReference>
<gene>
    <name evidence="2" type="ORF">GFH32_12585</name>
</gene>
<accession>A0A5Q0QCS1</accession>
<protein>
    <submittedName>
        <fullName evidence="2">Uncharacterized protein</fullName>
    </submittedName>
</protein>
<reference evidence="2 3" key="1">
    <citation type="submission" date="2019-10" db="EMBL/GenBank/DDBJ databases">
        <authorList>
            <person name="Dong K."/>
        </authorList>
    </citation>
    <scope>NUCLEOTIDE SEQUENCE [LARGE SCALE GENOMIC DNA]</scope>
    <source>
        <strain evidence="3">dk4302</strain>
    </source>
</reference>
<name>A0A5Q0QCS1_9SPHI</name>
<keyword evidence="3" id="KW-1185">Reference proteome</keyword>
<organism evidence="2 3">
    <name type="scientific">Sphingobacterium zhuxiongii</name>
    <dbReference type="NCBI Taxonomy" id="2662364"/>
    <lineage>
        <taxon>Bacteria</taxon>
        <taxon>Pseudomonadati</taxon>
        <taxon>Bacteroidota</taxon>
        <taxon>Sphingobacteriia</taxon>
        <taxon>Sphingobacteriales</taxon>
        <taxon>Sphingobacteriaceae</taxon>
        <taxon>Sphingobacterium</taxon>
    </lineage>
</organism>
<keyword evidence="1" id="KW-0732">Signal</keyword>